<organism evidence="11 12">
    <name type="scientific">Granulosicoccus antarcticus IMCC3135</name>
    <dbReference type="NCBI Taxonomy" id="1192854"/>
    <lineage>
        <taxon>Bacteria</taxon>
        <taxon>Pseudomonadati</taxon>
        <taxon>Pseudomonadota</taxon>
        <taxon>Gammaproteobacteria</taxon>
        <taxon>Chromatiales</taxon>
        <taxon>Granulosicoccaceae</taxon>
        <taxon>Granulosicoccus</taxon>
    </lineage>
</organism>
<evidence type="ECO:0000256" key="5">
    <source>
        <dbReference type="ARBA" id="ARBA00023015"/>
    </source>
</evidence>
<evidence type="ECO:0000256" key="9">
    <source>
        <dbReference type="SAM" id="MobiDB-lite"/>
    </source>
</evidence>
<sequence length="178" mass="20260">MRCPFCGAIDTRVVDSRLVGDSDQVRRRRECTECEERFTTYETAELNLPRIVKSRGNREPFSDKKLQAGFQKSLEKRPVSVELIDEAVARVKHRCLVAGEREIDARRIGEWVMEELKQLDQVAYIRFASVYRQFADAAAFREALDTLERSPERSSDDLASQLSLLPDSKDMKGGGASD</sequence>
<evidence type="ECO:0000313" key="12">
    <source>
        <dbReference type="Proteomes" id="UP000250079"/>
    </source>
</evidence>
<dbReference type="AlphaFoldDB" id="A0A2Z2P2T6"/>
<evidence type="ECO:0000259" key="10">
    <source>
        <dbReference type="PROSITE" id="PS51161"/>
    </source>
</evidence>
<dbReference type="InterPro" id="IPR005144">
    <property type="entry name" value="ATP-cone_dom"/>
</dbReference>
<keyword evidence="7 8" id="KW-0804">Transcription</keyword>
<accession>A0A2Z2P2T6</accession>
<comment type="similarity">
    <text evidence="8">Belongs to the NrdR family.</text>
</comment>
<dbReference type="Proteomes" id="UP000250079">
    <property type="component" value="Chromosome"/>
</dbReference>
<dbReference type="InterPro" id="IPR003796">
    <property type="entry name" value="RNR_NrdR-like"/>
</dbReference>
<evidence type="ECO:0000256" key="2">
    <source>
        <dbReference type="ARBA" id="ARBA00022741"/>
    </source>
</evidence>
<dbReference type="Pfam" id="PF22811">
    <property type="entry name" value="Zn_ribbon_NrdR"/>
    <property type="match status" value="1"/>
</dbReference>
<dbReference type="GO" id="GO:0008270">
    <property type="term" value="F:zinc ion binding"/>
    <property type="evidence" value="ECO:0007669"/>
    <property type="project" value="UniProtKB-UniRule"/>
</dbReference>
<evidence type="ECO:0000256" key="8">
    <source>
        <dbReference type="HAMAP-Rule" id="MF_00440"/>
    </source>
</evidence>
<keyword evidence="12" id="KW-1185">Reference proteome</keyword>
<evidence type="ECO:0000313" key="11">
    <source>
        <dbReference type="EMBL" id="ASJ74887.1"/>
    </source>
</evidence>
<feature type="region of interest" description="Disordered" evidence="9">
    <location>
        <begin position="150"/>
        <end position="178"/>
    </location>
</feature>
<keyword evidence="1 8" id="KW-0678">Repressor</keyword>
<proteinExistence type="inferred from homology"/>
<name>A0A2Z2P2T6_9GAMM</name>
<keyword evidence="2 8" id="KW-0547">Nucleotide-binding</keyword>
<dbReference type="Pfam" id="PF03477">
    <property type="entry name" value="ATP-cone"/>
    <property type="match status" value="1"/>
</dbReference>
<comment type="function">
    <text evidence="8">Negatively regulates transcription of bacterial ribonucleotide reductase nrd genes and operons by binding to NrdR-boxes.</text>
</comment>
<dbReference type="InterPro" id="IPR055173">
    <property type="entry name" value="NrdR-like_N"/>
</dbReference>
<feature type="zinc finger region" evidence="8">
    <location>
        <begin position="3"/>
        <end position="34"/>
    </location>
</feature>
<keyword evidence="6 8" id="KW-0238">DNA-binding</keyword>
<dbReference type="EMBL" id="CP018632">
    <property type="protein sequence ID" value="ASJ74887.1"/>
    <property type="molecule type" value="Genomic_DNA"/>
</dbReference>
<comment type="cofactor">
    <cofactor evidence="8">
        <name>Zn(2+)</name>
        <dbReference type="ChEBI" id="CHEBI:29105"/>
    </cofactor>
    <text evidence="8">Binds 1 zinc ion.</text>
</comment>
<keyword evidence="3 8" id="KW-0863">Zinc-finger</keyword>
<keyword evidence="8" id="KW-0479">Metal-binding</keyword>
<evidence type="ECO:0000256" key="1">
    <source>
        <dbReference type="ARBA" id="ARBA00022491"/>
    </source>
</evidence>
<feature type="domain" description="ATP-cone" evidence="10">
    <location>
        <begin position="49"/>
        <end position="139"/>
    </location>
</feature>
<evidence type="ECO:0000256" key="7">
    <source>
        <dbReference type="ARBA" id="ARBA00023163"/>
    </source>
</evidence>
<dbReference type="GO" id="GO:0003677">
    <property type="term" value="F:DNA binding"/>
    <property type="evidence" value="ECO:0007669"/>
    <property type="project" value="UniProtKB-KW"/>
</dbReference>
<protein>
    <recommendedName>
        <fullName evidence="8">Transcriptional repressor NrdR</fullName>
    </recommendedName>
</protein>
<dbReference type="OrthoDB" id="9807461at2"/>
<dbReference type="PANTHER" id="PTHR30455">
    <property type="entry name" value="TRANSCRIPTIONAL REPRESSOR NRDR"/>
    <property type="match status" value="1"/>
</dbReference>
<evidence type="ECO:0000256" key="3">
    <source>
        <dbReference type="ARBA" id="ARBA00022771"/>
    </source>
</evidence>
<keyword evidence="8" id="KW-0862">Zinc</keyword>
<reference evidence="11 12" key="1">
    <citation type="submission" date="2016-12" db="EMBL/GenBank/DDBJ databases">
        <authorList>
            <person name="Song W.-J."/>
            <person name="Kurnit D.M."/>
        </authorList>
    </citation>
    <scope>NUCLEOTIDE SEQUENCE [LARGE SCALE GENOMIC DNA]</scope>
    <source>
        <strain evidence="11 12">IMCC3135</strain>
    </source>
</reference>
<dbReference type="PROSITE" id="PS51161">
    <property type="entry name" value="ATP_CONE"/>
    <property type="match status" value="1"/>
</dbReference>
<keyword evidence="4 8" id="KW-0067">ATP-binding</keyword>
<keyword evidence="5 8" id="KW-0805">Transcription regulation</keyword>
<dbReference type="GO" id="GO:0045892">
    <property type="term" value="P:negative regulation of DNA-templated transcription"/>
    <property type="evidence" value="ECO:0007669"/>
    <property type="project" value="UniProtKB-UniRule"/>
</dbReference>
<evidence type="ECO:0000256" key="4">
    <source>
        <dbReference type="ARBA" id="ARBA00022840"/>
    </source>
</evidence>
<dbReference type="GO" id="GO:0005524">
    <property type="term" value="F:ATP binding"/>
    <property type="evidence" value="ECO:0007669"/>
    <property type="project" value="UniProtKB-UniRule"/>
</dbReference>
<dbReference type="HAMAP" id="MF_00440">
    <property type="entry name" value="NrdR"/>
    <property type="match status" value="1"/>
</dbReference>
<evidence type="ECO:0000256" key="6">
    <source>
        <dbReference type="ARBA" id="ARBA00023125"/>
    </source>
</evidence>
<dbReference type="NCBIfam" id="TIGR00244">
    <property type="entry name" value="transcriptional regulator NrdR"/>
    <property type="match status" value="1"/>
</dbReference>
<gene>
    <name evidence="8 11" type="primary">nrdR</name>
    <name evidence="11" type="ORF">IMCC3135_24090</name>
</gene>
<dbReference type="PANTHER" id="PTHR30455:SF2">
    <property type="entry name" value="TRANSCRIPTIONAL REPRESSOR NRDR"/>
    <property type="match status" value="1"/>
</dbReference>
<feature type="compositionally biased region" description="Low complexity" evidence="9">
    <location>
        <begin position="157"/>
        <end position="166"/>
    </location>
</feature>
<dbReference type="KEGG" id="gai:IMCC3135_24090"/>
<dbReference type="RefSeq" id="WP_088919860.1">
    <property type="nucleotide sequence ID" value="NZ_CP018632.1"/>
</dbReference>